<dbReference type="PANTHER" id="PTHR43976:SF16">
    <property type="entry name" value="SHORT-CHAIN DEHYDROGENASE_REDUCTASE FAMILY PROTEIN"/>
    <property type="match status" value="1"/>
</dbReference>
<dbReference type="PANTHER" id="PTHR43976">
    <property type="entry name" value="SHORT CHAIN DEHYDROGENASE"/>
    <property type="match status" value="1"/>
</dbReference>
<dbReference type="InterPro" id="IPR051911">
    <property type="entry name" value="SDR_oxidoreductase"/>
</dbReference>
<dbReference type="CDD" id="cd05374">
    <property type="entry name" value="17beta-HSD-like_SDR_c"/>
    <property type="match status" value="1"/>
</dbReference>
<feature type="region of interest" description="Disordered" evidence="4">
    <location>
        <begin position="1"/>
        <end position="25"/>
    </location>
</feature>
<dbReference type="SUPFAM" id="SSF51735">
    <property type="entry name" value="NAD(P)-binding Rossmann-fold domains"/>
    <property type="match status" value="1"/>
</dbReference>
<reference evidence="5" key="1">
    <citation type="submission" date="2019-10" db="EMBL/GenBank/DDBJ databases">
        <title>Nonomuraea sp. nov., isolated from Phyllanthus amarus.</title>
        <authorList>
            <person name="Klykleung N."/>
            <person name="Tanasupawat S."/>
        </authorList>
    </citation>
    <scope>NUCLEOTIDE SEQUENCE [LARGE SCALE GENOMIC DNA]</scope>
    <source>
        <strain evidence="5">3MP-10</strain>
    </source>
</reference>
<dbReference type="GO" id="GO:0016491">
    <property type="term" value="F:oxidoreductase activity"/>
    <property type="evidence" value="ECO:0007669"/>
    <property type="project" value="UniProtKB-KW"/>
</dbReference>
<feature type="compositionally biased region" description="Pro residues" evidence="4">
    <location>
        <begin position="1"/>
        <end position="10"/>
    </location>
</feature>
<dbReference type="OrthoDB" id="3178062at2"/>
<organism evidence="5 6">
    <name type="scientific">Streptomyces mimosae</name>
    <dbReference type="NCBI Taxonomy" id="2586635"/>
    <lineage>
        <taxon>Bacteria</taxon>
        <taxon>Bacillati</taxon>
        <taxon>Actinomycetota</taxon>
        <taxon>Actinomycetes</taxon>
        <taxon>Kitasatosporales</taxon>
        <taxon>Streptomycetaceae</taxon>
        <taxon>Streptomyces</taxon>
    </lineage>
</organism>
<dbReference type="Gene3D" id="3.40.50.720">
    <property type="entry name" value="NAD(P)-binding Rossmann-like Domain"/>
    <property type="match status" value="1"/>
</dbReference>
<comment type="caution">
    <text evidence="5">The sequence shown here is derived from an EMBL/GenBank/DDBJ whole genome shotgun (WGS) entry which is preliminary data.</text>
</comment>
<proteinExistence type="inferred from homology"/>
<dbReference type="Pfam" id="PF00106">
    <property type="entry name" value="adh_short"/>
    <property type="match status" value="1"/>
</dbReference>
<dbReference type="InterPro" id="IPR036291">
    <property type="entry name" value="NAD(P)-bd_dom_sf"/>
</dbReference>
<evidence type="ECO:0000256" key="4">
    <source>
        <dbReference type="SAM" id="MobiDB-lite"/>
    </source>
</evidence>
<dbReference type="Proteomes" id="UP000314251">
    <property type="component" value="Unassembled WGS sequence"/>
</dbReference>
<dbReference type="PRINTS" id="PR00080">
    <property type="entry name" value="SDRFAMILY"/>
</dbReference>
<sequence>MNVSPAPGPDATPANSPRDAAPAAGDEGRHWLVTGANSGLGAAVTRAALAAGDRVTAAVRRPETMDAALAAHPERLAVVRLDVTDPDRCVAALAEAEAAHGPLDVLVNNAGFGTVGAVEETSEDELRQAMEVMFHGPLRLTRLALPGMRRRRSGTIVQVTSMGGLLAFGGVGAYCAAKGALELASEALREEVRPLGIRVLIVEPGAFRTQFNGALLNSRPIADYEATVGAVREGMVEGNGRQSGDPDKAARALLAVLDLPEPPLRLALGDDAFAAIRAKLATVGAELDSVEHLATGAAINVV</sequence>
<dbReference type="InterPro" id="IPR002347">
    <property type="entry name" value="SDR_fam"/>
</dbReference>
<dbReference type="AlphaFoldDB" id="A0A5N6A650"/>
<evidence type="ECO:0000256" key="1">
    <source>
        <dbReference type="ARBA" id="ARBA00006484"/>
    </source>
</evidence>
<dbReference type="PRINTS" id="PR00081">
    <property type="entry name" value="GDHRDH"/>
</dbReference>
<name>A0A5N6A650_9ACTN</name>
<keyword evidence="6" id="KW-1185">Reference proteome</keyword>
<protein>
    <submittedName>
        <fullName evidence="5">SDR family NAD(P)-dependent oxidoreductase</fullName>
    </submittedName>
</protein>
<evidence type="ECO:0000256" key="2">
    <source>
        <dbReference type="ARBA" id="ARBA00023002"/>
    </source>
</evidence>
<accession>A0A5N6A650</accession>
<evidence type="ECO:0000313" key="5">
    <source>
        <dbReference type="EMBL" id="KAB8164277.1"/>
    </source>
</evidence>
<dbReference type="EMBL" id="VDLY02000010">
    <property type="protein sequence ID" value="KAB8164277.1"/>
    <property type="molecule type" value="Genomic_DNA"/>
</dbReference>
<keyword evidence="2" id="KW-0560">Oxidoreductase</keyword>
<dbReference type="RefSeq" id="WP_139669294.1">
    <property type="nucleotide sequence ID" value="NZ_VDLY02000010.1"/>
</dbReference>
<gene>
    <name evidence="5" type="ORF">FH607_016720</name>
</gene>
<evidence type="ECO:0000313" key="6">
    <source>
        <dbReference type="Proteomes" id="UP000314251"/>
    </source>
</evidence>
<comment type="similarity">
    <text evidence="1 3">Belongs to the short-chain dehydrogenases/reductases (SDR) family.</text>
</comment>
<evidence type="ECO:0000256" key="3">
    <source>
        <dbReference type="RuleBase" id="RU000363"/>
    </source>
</evidence>